<keyword evidence="1" id="KW-0812">Transmembrane</keyword>
<evidence type="ECO:0000256" key="1">
    <source>
        <dbReference type="SAM" id="Phobius"/>
    </source>
</evidence>
<dbReference type="Proteomes" id="UP000267096">
    <property type="component" value="Unassembled WGS sequence"/>
</dbReference>
<accession>A0A0M3KHN2</accession>
<reference evidence="4" key="1">
    <citation type="submission" date="2017-02" db="UniProtKB">
        <authorList>
            <consortium name="WormBaseParasite"/>
        </authorList>
    </citation>
    <scope>IDENTIFICATION</scope>
</reference>
<name>A0A0M3KHN2_ANISI</name>
<feature type="transmembrane region" description="Helical" evidence="1">
    <location>
        <begin position="72"/>
        <end position="100"/>
    </location>
</feature>
<keyword evidence="1" id="KW-1133">Transmembrane helix</keyword>
<evidence type="ECO:0000313" key="2">
    <source>
        <dbReference type="EMBL" id="VDK72792.1"/>
    </source>
</evidence>
<dbReference type="EMBL" id="UYRR01038175">
    <property type="protein sequence ID" value="VDK72792.1"/>
    <property type="molecule type" value="Genomic_DNA"/>
</dbReference>
<reference evidence="2 3" key="2">
    <citation type="submission" date="2018-11" db="EMBL/GenBank/DDBJ databases">
        <authorList>
            <consortium name="Pathogen Informatics"/>
        </authorList>
    </citation>
    <scope>NUCLEOTIDE SEQUENCE [LARGE SCALE GENOMIC DNA]</scope>
</reference>
<gene>
    <name evidence="2" type="ORF">ASIM_LOCUS19880</name>
</gene>
<protein>
    <submittedName>
        <fullName evidence="4">Aa_trans domain-containing protein</fullName>
    </submittedName>
</protein>
<keyword evidence="3" id="KW-1185">Reference proteome</keyword>
<keyword evidence="1" id="KW-0472">Membrane</keyword>
<sequence>MCTYDDEHPYITVAVKERWDITKVVLCAVFLYAITSLFTVILYYPISLISLIFPTVVLVYTKIALKGDQRRNLWFCIFAGFAGFALKISAIIVFVIMFPIGKEEPSRFRGSSSLRKLISVTG</sequence>
<dbReference type="AlphaFoldDB" id="A0A0M3KHN2"/>
<dbReference type="WBParaSite" id="ASIM_0002049701-mRNA-1">
    <property type="protein sequence ID" value="ASIM_0002049701-mRNA-1"/>
    <property type="gene ID" value="ASIM_0002049701"/>
</dbReference>
<proteinExistence type="predicted"/>
<evidence type="ECO:0000313" key="4">
    <source>
        <dbReference type="WBParaSite" id="ASIM_0002049701-mRNA-1"/>
    </source>
</evidence>
<evidence type="ECO:0000313" key="3">
    <source>
        <dbReference type="Proteomes" id="UP000267096"/>
    </source>
</evidence>
<feature type="transmembrane region" description="Helical" evidence="1">
    <location>
        <begin position="48"/>
        <end position="65"/>
    </location>
</feature>
<organism evidence="4">
    <name type="scientific">Anisakis simplex</name>
    <name type="common">Herring worm</name>
    <dbReference type="NCBI Taxonomy" id="6269"/>
    <lineage>
        <taxon>Eukaryota</taxon>
        <taxon>Metazoa</taxon>
        <taxon>Ecdysozoa</taxon>
        <taxon>Nematoda</taxon>
        <taxon>Chromadorea</taxon>
        <taxon>Rhabditida</taxon>
        <taxon>Spirurina</taxon>
        <taxon>Ascaridomorpha</taxon>
        <taxon>Ascaridoidea</taxon>
        <taxon>Anisakidae</taxon>
        <taxon>Anisakis</taxon>
        <taxon>Anisakis simplex complex</taxon>
    </lineage>
</organism>